<dbReference type="EMBL" id="MHTO01000012">
    <property type="protein sequence ID" value="OHA62485.1"/>
    <property type="molecule type" value="Genomic_DNA"/>
</dbReference>
<evidence type="ECO:0000313" key="3">
    <source>
        <dbReference type="Proteomes" id="UP000179245"/>
    </source>
</evidence>
<evidence type="ECO:0000313" key="2">
    <source>
        <dbReference type="EMBL" id="OHA62485.1"/>
    </source>
</evidence>
<dbReference type="AlphaFoldDB" id="A0A1G2QPD2"/>
<name>A0A1G2QPD2_9BACT</name>
<dbReference type="STRING" id="1802443.A2117_01855"/>
<feature type="transmembrane region" description="Helical" evidence="1">
    <location>
        <begin position="70"/>
        <end position="89"/>
    </location>
</feature>
<gene>
    <name evidence="2" type="ORF">A2117_01855</name>
</gene>
<keyword evidence="1" id="KW-0472">Membrane</keyword>
<comment type="caution">
    <text evidence="2">The sequence shown here is derived from an EMBL/GenBank/DDBJ whole genome shotgun (WGS) entry which is preliminary data.</text>
</comment>
<keyword evidence="1" id="KW-0812">Transmembrane</keyword>
<evidence type="ECO:0000256" key="1">
    <source>
        <dbReference type="SAM" id="Phobius"/>
    </source>
</evidence>
<reference evidence="2 3" key="1">
    <citation type="journal article" date="2016" name="Nat. Commun.">
        <title>Thousands of microbial genomes shed light on interconnected biogeochemical processes in an aquifer system.</title>
        <authorList>
            <person name="Anantharaman K."/>
            <person name="Brown C.T."/>
            <person name="Hug L.A."/>
            <person name="Sharon I."/>
            <person name="Castelle C.J."/>
            <person name="Probst A.J."/>
            <person name="Thomas B.C."/>
            <person name="Singh A."/>
            <person name="Wilkins M.J."/>
            <person name="Karaoz U."/>
            <person name="Brodie E.L."/>
            <person name="Williams K.H."/>
            <person name="Hubbard S.S."/>
            <person name="Banfield J.F."/>
        </authorList>
    </citation>
    <scope>NUCLEOTIDE SEQUENCE [LARGE SCALE GENOMIC DNA]</scope>
</reference>
<organism evidence="2 3">
    <name type="scientific">Candidatus Wildermuthbacteria bacterium GWA2_46_15</name>
    <dbReference type="NCBI Taxonomy" id="1802443"/>
    <lineage>
        <taxon>Bacteria</taxon>
        <taxon>Candidatus Wildermuthiibacteriota</taxon>
    </lineage>
</organism>
<feature type="transmembrane region" description="Helical" evidence="1">
    <location>
        <begin position="38"/>
        <end position="58"/>
    </location>
</feature>
<protein>
    <submittedName>
        <fullName evidence="2">Uncharacterized protein</fullName>
    </submittedName>
</protein>
<proteinExistence type="predicted"/>
<sequence length="92" mass="10288">MKELDQAFEAKDGDMIEAKKISFLFKVDSLQQLILQRYQALTTISTIGFAIVGIVISTRSDLLESSILAFIRYFICWSCISWSGAIAIFNSG</sequence>
<dbReference type="Proteomes" id="UP000179245">
    <property type="component" value="Unassembled WGS sequence"/>
</dbReference>
<keyword evidence="1" id="KW-1133">Transmembrane helix</keyword>
<accession>A0A1G2QPD2</accession>